<dbReference type="Gene3D" id="2.30.30.60">
    <property type="match status" value="1"/>
</dbReference>
<evidence type="ECO:0000256" key="5">
    <source>
        <dbReference type="SAM" id="MobiDB-lite"/>
    </source>
</evidence>
<comment type="caution">
    <text evidence="8">The sequence shown here is derived from an EMBL/GenBank/DDBJ whole genome shotgun (WGS) entry which is preliminary data.</text>
</comment>
<evidence type="ECO:0000313" key="9">
    <source>
        <dbReference type="Proteomes" id="UP000221024"/>
    </source>
</evidence>
<feature type="transmembrane region" description="Helical" evidence="6">
    <location>
        <begin position="157"/>
        <end position="178"/>
    </location>
</feature>
<dbReference type="OrthoDB" id="9792218at2"/>
<comment type="subcellular location">
    <subcellularLocation>
        <location evidence="1">Membrane</location>
    </subcellularLocation>
</comment>
<dbReference type="AlphaFoldDB" id="A0A2H3NI85"/>
<proteinExistence type="predicted"/>
<keyword evidence="4 6" id="KW-0472">Membrane</keyword>
<evidence type="ECO:0000256" key="4">
    <source>
        <dbReference type="ARBA" id="ARBA00023136"/>
    </source>
</evidence>
<sequence>MDVLLYTIPYLAGAVVVGLLLHRAVFWGIRTLNSRLGGDNQLRENALNRSYRPLQLLIPLLVVRAVFPMFGPTLEPALQDGLHMTLHTLFVVGIAWLLIAAVHVTEDLIGHRFSVEQEDNLQARKIVTQARLLRRIAIVAISVVALGIILFESDTFRSLGTGLLASAGIVGIVVGFAAQRTIGTIVAGLQVAFTQPIRIDDVVIVEGDFGWVEEITLTYVVVRVWDQRRIVVPITQFIDQPFQNWTRETSELLGTVFLYVDHTVPFEEVRAALGEIIEASEYYDGRVWKLHVTNTTERTVELRALMSARSAPDLWELRCEVRERIVTHLQETHPEALPRVRAELHDAAGRSEREPTPQGMPDSSS</sequence>
<dbReference type="Pfam" id="PF00924">
    <property type="entry name" value="MS_channel_2nd"/>
    <property type="match status" value="1"/>
</dbReference>
<gene>
    <name evidence="8" type="ORF">CRI93_14220</name>
</gene>
<dbReference type="PANTHER" id="PTHR30566">
    <property type="entry name" value="YNAI-RELATED MECHANOSENSITIVE ION CHANNEL"/>
    <property type="match status" value="1"/>
</dbReference>
<feature type="transmembrane region" description="Helical" evidence="6">
    <location>
        <begin position="132"/>
        <end position="151"/>
    </location>
</feature>
<feature type="domain" description="Mechanosensitive ion channel MscS" evidence="7">
    <location>
        <begin position="182"/>
        <end position="247"/>
    </location>
</feature>
<evidence type="ECO:0000256" key="3">
    <source>
        <dbReference type="ARBA" id="ARBA00022989"/>
    </source>
</evidence>
<dbReference type="Gene3D" id="1.10.287.1260">
    <property type="match status" value="1"/>
</dbReference>
<keyword evidence="3 6" id="KW-1133">Transmembrane helix</keyword>
<dbReference type="SUPFAM" id="SSF50182">
    <property type="entry name" value="Sm-like ribonucleoproteins"/>
    <property type="match status" value="1"/>
</dbReference>
<evidence type="ECO:0000313" key="8">
    <source>
        <dbReference type="EMBL" id="PEN05011.1"/>
    </source>
</evidence>
<dbReference type="EMBL" id="PDEP01000018">
    <property type="protein sequence ID" value="PEN05011.1"/>
    <property type="molecule type" value="Genomic_DNA"/>
</dbReference>
<evidence type="ECO:0000256" key="6">
    <source>
        <dbReference type="SAM" id="Phobius"/>
    </source>
</evidence>
<dbReference type="Proteomes" id="UP000221024">
    <property type="component" value="Unassembled WGS sequence"/>
</dbReference>
<organism evidence="8 9">
    <name type="scientific">Longimonas halophila</name>
    <dbReference type="NCBI Taxonomy" id="1469170"/>
    <lineage>
        <taxon>Bacteria</taxon>
        <taxon>Pseudomonadati</taxon>
        <taxon>Rhodothermota</taxon>
        <taxon>Rhodothermia</taxon>
        <taxon>Rhodothermales</taxon>
        <taxon>Salisaetaceae</taxon>
        <taxon>Longimonas</taxon>
    </lineage>
</organism>
<keyword evidence="9" id="KW-1185">Reference proteome</keyword>
<reference evidence="8 9" key="1">
    <citation type="submission" date="2017-10" db="EMBL/GenBank/DDBJ databases">
        <title>Draft genome of Longimonas halophila.</title>
        <authorList>
            <person name="Goh K.M."/>
            <person name="Shamsir M.S."/>
            <person name="Lim S.W."/>
        </authorList>
    </citation>
    <scope>NUCLEOTIDE SEQUENCE [LARGE SCALE GENOMIC DNA]</scope>
    <source>
        <strain evidence="8 9">KCTC 42399</strain>
    </source>
</reference>
<evidence type="ECO:0000256" key="1">
    <source>
        <dbReference type="ARBA" id="ARBA00004370"/>
    </source>
</evidence>
<feature type="transmembrane region" description="Helical" evidence="6">
    <location>
        <begin position="50"/>
        <end position="70"/>
    </location>
</feature>
<protein>
    <submittedName>
        <fullName evidence="8">Mechanosensitive ion channel protein MscS</fullName>
    </submittedName>
</protein>
<feature type="compositionally biased region" description="Basic and acidic residues" evidence="5">
    <location>
        <begin position="344"/>
        <end position="355"/>
    </location>
</feature>
<dbReference type="InterPro" id="IPR010920">
    <property type="entry name" value="LSM_dom_sf"/>
</dbReference>
<name>A0A2H3NI85_9BACT</name>
<dbReference type="GO" id="GO:0016020">
    <property type="term" value="C:membrane"/>
    <property type="evidence" value="ECO:0007669"/>
    <property type="project" value="UniProtKB-SubCell"/>
</dbReference>
<dbReference type="PANTHER" id="PTHR30566:SF25">
    <property type="entry name" value="INNER MEMBRANE PROTEIN"/>
    <property type="match status" value="1"/>
</dbReference>
<dbReference type="InterPro" id="IPR023408">
    <property type="entry name" value="MscS_beta-dom_sf"/>
</dbReference>
<feature type="transmembrane region" description="Helical" evidence="6">
    <location>
        <begin position="82"/>
        <end position="104"/>
    </location>
</feature>
<dbReference type="GO" id="GO:0008381">
    <property type="term" value="F:mechanosensitive monoatomic ion channel activity"/>
    <property type="evidence" value="ECO:0007669"/>
    <property type="project" value="UniProtKB-ARBA"/>
</dbReference>
<dbReference type="InterPro" id="IPR006685">
    <property type="entry name" value="MscS_channel_2nd"/>
</dbReference>
<dbReference type="RefSeq" id="WP_098063309.1">
    <property type="nucleotide sequence ID" value="NZ_PDEP01000018.1"/>
</dbReference>
<evidence type="ECO:0000256" key="2">
    <source>
        <dbReference type="ARBA" id="ARBA00022692"/>
    </source>
</evidence>
<feature type="region of interest" description="Disordered" evidence="5">
    <location>
        <begin position="344"/>
        <end position="365"/>
    </location>
</feature>
<accession>A0A2H3NI85</accession>
<keyword evidence="2 6" id="KW-0812">Transmembrane</keyword>
<feature type="transmembrane region" description="Helical" evidence="6">
    <location>
        <begin position="6"/>
        <end position="29"/>
    </location>
</feature>
<evidence type="ECO:0000259" key="7">
    <source>
        <dbReference type="Pfam" id="PF00924"/>
    </source>
</evidence>